<dbReference type="Proteomes" id="UP000265566">
    <property type="component" value="Chromosome 7"/>
</dbReference>
<evidence type="ECO:0000256" key="1">
    <source>
        <dbReference type="SAM" id="Phobius"/>
    </source>
</evidence>
<dbReference type="Pfam" id="PF07127">
    <property type="entry name" value="Nodulin_late"/>
    <property type="match status" value="1"/>
</dbReference>
<sequence length="86" mass="10056">MSFINYKTIYTYVTNKGGNMTKVVNFIYSMIIFLFLFPVATKTQFLPNYYEFYHCYNHSDCQGSMCPTGSKPKCVDQVCECILIRM</sequence>
<accession>A0A396GW28</accession>
<reference evidence="4" key="1">
    <citation type="journal article" date="2018" name="Nat. Plants">
        <title>Whole-genome landscape of Medicago truncatula symbiotic genes.</title>
        <authorList>
            <person name="Pecrix Y."/>
            <person name="Staton S.E."/>
            <person name="Sallet E."/>
            <person name="Lelandais-Briere C."/>
            <person name="Moreau S."/>
            <person name="Carrere S."/>
            <person name="Blein T."/>
            <person name="Jardinaud M.F."/>
            <person name="Latrasse D."/>
            <person name="Zouine M."/>
            <person name="Zahm M."/>
            <person name="Kreplak J."/>
            <person name="Mayjonade B."/>
            <person name="Satge C."/>
            <person name="Perez M."/>
            <person name="Cauet S."/>
            <person name="Marande W."/>
            <person name="Chantry-Darmon C."/>
            <person name="Lopez-Roques C."/>
            <person name="Bouchez O."/>
            <person name="Berard A."/>
            <person name="Debelle F."/>
            <person name="Munos S."/>
            <person name="Bendahmane A."/>
            <person name="Berges H."/>
            <person name="Niebel A."/>
            <person name="Buitink J."/>
            <person name="Frugier F."/>
            <person name="Benhamed M."/>
            <person name="Crespi M."/>
            <person name="Gouzy J."/>
            <person name="Gamas P."/>
        </authorList>
    </citation>
    <scope>NUCLEOTIDE SEQUENCE [LARGE SCALE GENOMIC DNA]</scope>
    <source>
        <strain evidence="4">cv. Jemalong A17</strain>
    </source>
</reference>
<comment type="caution">
    <text evidence="3">The sequence shown here is derived from an EMBL/GenBank/DDBJ whole genome shotgun (WGS) entry which is preliminary data.</text>
</comment>
<keyword evidence="1" id="KW-0812">Transmembrane</keyword>
<proteinExistence type="predicted"/>
<name>A0A396GW28_MEDTR</name>
<evidence type="ECO:0000313" key="3">
    <source>
        <dbReference type="EMBL" id="RHN45329.1"/>
    </source>
</evidence>
<dbReference type="GO" id="GO:0046872">
    <property type="term" value="F:metal ion binding"/>
    <property type="evidence" value="ECO:0007669"/>
    <property type="project" value="InterPro"/>
</dbReference>
<dbReference type="InterPro" id="IPR009810">
    <property type="entry name" value="Nodulin_late_dom"/>
</dbReference>
<protein>
    <submittedName>
        <fullName evidence="3">Putative Late nodulin</fullName>
    </submittedName>
</protein>
<keyword evidence="1" id="KW-1133">Transmembrane helix</keyword>
<evidence type="ECO:0000259" key="2">
    <source>
        <dbReference type="Pfam" id="PF07127"/>
    </source>
</evidence>
<keyword evidence="1" id="KW-0472">Membrane</keyword>
<organism evidence="3 4">
    <name type="scientific">Medicago truncatula</name>
    <name type="common">Barrel medic</name>
    <name type="synonym">Medicago tribuloides</name>
    <dbReference type="NCBI Taxonomy" id="3880"/>
    <lineage>
        <taxon>Eukaryota</taxon>
        <taxon>Viridiplantae</taxon>
        <taxon>Streptophyta</taxon>
        <taxon>Embryophyta</taxon>
        <taxon>Tracheophyta</taxon>
        <taxon>Spermatophyta</taxon>
        <taxon>Magnoliopsida</taxon>
        <taxon>eudicotyledons</taxon>
        <taxon>Gunneridae</taxon>
        <taxon>Pentapetalae</taxon>
        <taxon>rosids</taxon>
        <taxon>fabids</taxon>
        <taxon>Fabales</taxon>
        <taxon>Fabaceae</taxon>
        <taxon>Papilionoideae</taxon>
        <taxon>50 kb inversion clade</taxon>
        <taxon>NPAAA clade</taxon>
        <taxon>Hologalegina</taxon>
        <taxon>IRL clade</taxon>
        <taxon>Trifolieae</taxon>
        <taxon>Medicago</taxon>
    </lineage>
</organism>
<gene>
    <name evidence="3" type="ORF">MtrunA17_Chr7g0229511</name>
</gene>
<evidence type="ECO:0000313" key="4">
    <source>
        <dbReference type="Proteomes" id="UP000265566"/>
    </source>
</evidence>
<dbReference type="AlphaFoldDB" id="A0A396GW28"/>
<dbReference type="Gramene" id="rna39602">
    <property type="protein sequence ID" value="RHN45329.1"/>
    <property type="gene ID" value="gene39602"/>
</dbReference>
<dbReference type="EMBL" id="PSQE01000007">
    <property type="protein sequence ID" value="RHN45329.1"/>
    <property type="molecule type" value="Genomic_DNA"/>
</dbReference>
<feature type="transmembrane region" description="Helical" evidence="1">
    <location>
        <begin position="20"/>
        <end position="40"/>
    </location>
</feature>
<feature type="domain" description="Late nodulin" evidence="2">
    <location>
        <begin position="20"/>
        <end position="80"/>
    </location>
</feature>